<evidence type="ECO:0000313" key="2">
    <source>
        <dbReference type="Proteomes" id="UP000193100"/>
    </source>
</evidence>
<gene>
    <name evidence="1" type="ORF">MARSALSMR5_04313</name>
</gene>
<protein>
    <submittedName>
        <fullName evidence="1">Uncharacterized protein</fullName>
    </submittedName>
</protein>
<dbReference type="Proteomes" id="UP000193100">
    <property type="component" value="Plasmid pSMR5"/>
</dbReference>
<dbReference type="RefSeq" id="WP_157665676.1">
    <property type="nucleotide sequence ID" value="NZ_CP020932.1"/>
</dbReference>
<reference evidence="1 2" key="1">
    <citation type="submission" date="2017-04" db="EMBL/GenBank/DDBJ databases">
        <title>Genome Sequence of Marinobacter salarius strain SMR5 Isolated from a culture of the Diatom Skeletonema marinoi.</title>
        <authorList>
            <person name="Topel M."/>
            <person name="Pinder M.I.M."/>
            <person name="Johansson O.N."/>
            <person name="Kourtchenko O."/>
            <person name="Godhe A."/>
            <person name="Clarke A.K."/>
        </authorList>
    </citation>
    <scope>NUCLEOTIDE SEQUENCE [LARGE SCALE GENOMIC DNA]</scope>
    <source>
        <strain evidence="1 2">SMR5</strain>
        <plasmid evidence="2">Plasmid psmr5</plasmid>
    </source>
</reference>
<geneLocation type="plasmid" evidence="2">
    <name>psmr5</name>
</geneLocation>
<keyword evidence="1" id="KW-0614">Plasmid</keyword>
<evidence type="ECO:0000313" key="1">
    <source>
        <dbReference type="EMBL" id="ARM86330.1"/>
    </source>
</evidence>
<organism evidence="1 2">
    <name type="scientific">Marinobacter salarius</name>
    <dbReference type="NCBI Taxonomy" id="1420917"/>
    <lineage>
        <taxon>Bacteria</taxon>
        <taxon>Pseudomonadati</taxon>
        <taxon>Pseudomonadota</taxon>
        <taxon>Gammaproteobacteria</taxon>
        <taxon>Pseudomonadales</taxon>
        <taxon>Marinobacteraceae</taxon>
        <taxon>Marinobacter</taxon>
    </lineage>
</organism>
<sequence>MSIPIEVEDLLKDQAFGVSFPCRSGCQMRFIRNGVDLGGYYSYAQWGGIRKAVEAAISENQKLRTLYKRKGAGGKVAFRDGGNPKNNTGVMGVSGSWYFDPRRDKYYFRYLVRWVDPEGQAHIKTFNLVEPFTADQQFHTFRTAVQFRKSWEFHMDDLNHAMFEYWRSRRLYMAGHPYLPENFWGNESLEVDGRLAS</sequence>
<dbReference type="AlphaFoldDB" id="A0A1W6KG01"/>
<dbReference type="EMBL" id="CP020932">
    <property type="protein sequence ID" value="ARM86330.1"/>
    <property type="molecule type" value="Genomic_DNA"/>
</dbReference>
<dbReference type="GeneID" id="77258204"/>
<accession>A0A1W6KG01</accession>
<name>A0A1W6KG01_9GAMM</name>
<proteinExistence type="predicted"/>